<dbReference type="AlphaFoldDB" id="E3MQ96"/>
<dbReference type="InterPro" id="IPR034035">
    <property type="entry name" value="Astacin-like_dom"/>
</dbReference>
<evidence type="ECO:0000313" key="12">
    <source>
        <dbReference type="Proteomes" id="UP000008281"/>
    </source>
</evidence>
<dbReference type="GO" id="GO:0018996">
    <property type="term" value="P:molting cycle, collagen and cuticulin-based cuticle"/>
    <property type="evidence" value="ECO:0007669"/>
    <property type="project" value="InterPro"/>
</dbReference>
<dbReference type="InterPro" id="IPR017050">
    <property type="entry name" value="Metallopeptidase_nem"/>
</dbReference>
<dbReference type="InterPro" id="IPR024079">
    <property type="entry name" value="MetalloPept_cat_dom_sf"/>
</dbReference>
<gene>
    <name evidence="11" type="ORF">CRE_11189</name>
</gene>
<dbReference type="GO" id="GO:0005576">
    <property type="term" value="C:extracellular region"/>
    <property type="evidence" value="ECO:0007669"/>
    <property type="project" value="UniProtKB-SubCell"/>
</dbReference>
<evidence type="ECO:0000256" key="3">
    <source>
        <dbReference type="ARBA" id="ARBA00022729"/>
    </source>
</evidence>
<dbReference type="GeneID" id="9800304"/>
<dbReference type="KEGG" id="crq:GCK72_016759"/>
<dbReference type="MEROPS" id="M12.A31"/>
<dbReference type="Proteomes" id="UP000008281">
    <property type="component" value="Unassembled WGS sequence"/>
</dbReference>
<feature type="compositionally biased region" description="Pro residues" evidence="9">
    <location>
        <begin position="480"/>
        <end position="490"/>
    </location>
</feature>
<dbReference type="STRING" id="31234.E3MQ96"/>
<dbReference type="EMBL" id="DS268465">
    <property type="protein sequence ID" value="EFP06819.1"/>
    <property type="molecule type" value="Genomic_DNA"/>
</dbReference>
<keyword evidence="7 8" id="KW-0378">Hydrolase</keyword>
<dbReference type="PANTHER" id="PTHR10127">
    <property type="entry name" value="DISCOIDIN, CUB, EGF, LAMININ , AND ZINC METALLOPROTEASE DOMAIN CONTAINING"/>
    <property type="match status" value="1"/>
</dbReference>
<evidence type="ECO:0000256" key="7">
    <source>
        <dbReference type="PROSITE-ProRule" id="PRU01211"/>
    </source>
</evidence>
<feature type="signal peptide" evidence="6 8">
    <location>
        <begin position="1"/>
        <end position="21"/>
    </location>
</feature>
<dbReference type="CDD" id="cd04280">
    <property type="entry name" value="ZnMc_astacin_like"/>
    <property type="match status" value="1"/>
</dbReference>
<feature type="binding site" evidence="7">
    <location>
        <position position="166"/>
    </location>
    <ligand>
        <name>Zn(2+)</name>
        <dbReference type="ChEBI" id="CHEBI:29105"/>
        <note>catalytic</note>
    </ligand>
</feature>
<dbReference type="OMA" id="CPVQRDE"/>
<feature type="binding site" evidence="7">
    <location>
        <position position="160"/>
    </location>
    <ligand>
        <name>Zn(2+)</name>
        <dbReference type="ChEBI" id="CHEBI:29105"/>
        <note>catalytic</note>
    </ligand>
</feature>
<comment type="cofactor">
    <cofactor evidence="7 8">
        <name>Zn(2+)</name>
        <dbReference type="ChEBI" id="CHEBI:29105"/>
    </cofactor>
    <text evidence="7 8">Binds 1 zinc ion per subunit.</text>
</comment>
<keyword evidence="2 6" id="KW-0964">Secreted</keyword>
<sequence length="567" mass="62779">MLLRLLSLFLSLCCITVAGSAIKRHVDIVEANKGIDGLIEGDIRLTDKQLRELNNADGNRVKRQITTFKDHIWPGGVVYYFYDDAFSQEKRTLMKSAMELISSRTCIKFVESKTEKNVVRIFDENGSCSSHIGYIGEGEQKIWLGDNCQVIGTFVHEMMHTLGIYHTHIRYDRDDYVTVNLTGVPENLKKNFNKQTPEMTINAVPYEYGSVMHYSTNLFAPRTIIAKQYGYQNTMGLHIVSFYDMVNINTLYSCSCAVNLDCKNGGYTNPSNCDQCYCPYGYAGKLCDETPPGAILYTATANWTIQNIKFGYDDGSRTNTFLMSYAWISAPADKQIEVQVRALDVVMCAEGCPYNGVEIKVNEDPRITNPVYCCNADLMGETVKSKQNPTPIVMFQRVEKSGVTIGYRYVDKPPSPATTPTTTTTTSTTKPPTPPPTITSTTKSPPAPTTTEPPCETTTPSTTTTRTTPPPAPSTQSPTTKPPTPPPTQPPTTTTTRTTPPPAPTTRAPTTEEPETTCQCTEECHFTSTETETCQCTTSSEETFENEECEKEAGTINIGDECQETCI</sequence>
<dbReference type="Gene3D" id="3.40.390.10">
    <property type="entry name" value="Collagenase (Catalytic Domain)"/>
    <property type="match status" value="1"/>
</dbReference>
<comment type="subcellular location">
    <subcellularLocation>
        <location evidence="1 6">Secreted</location>
    </subcellularLocation>
</comment>
<dbReference type="GO" id="GO:0004222">
    <property type="term" value="F:metalloendopeptidase activity"/>
    <property type="evidence" value="ECO:0007669"/>
    <property type="project" value="UniProtKB-UniRule"/>
</dbReference>
<accession>E3MQ96</accession>
<evidence type="ECO:0000313" key="11">
    <source>
        <dbReference type="EMBL" id="EFP06819.1"/>
    </source>
</evidence>
<proteinExistence type="predicted"/>
<name>E3MQ96_CAERE</name>
<keyword evidence="7 8" id="KW-0482">Metalloprotease</keyword>
<protein>
    <recommendedName>
        <fullName evidence="6">Zinc metalloproteinase</fullName>
    </recommendedName>
</protein>
<evidence type="ECO:0000256" key="5">
    <source>
        <dbReference type="ARBA" id="ARBA00023180"/>
    </source>
</evidence>
<dbReference type="CTD" id="9800304"/>
<feature type="domain" description="Peptidase M12A" evidence="10">
    <location>
        <begin position="63"/>
        <end position="255"/>
    </location>
</feature>
<comment type="caution">
    <text evidence="7">Lacks conserved residue(s) required for the propagation of feature annotation.</text>
</comment>
<feature type="binding site" evidence="7">
    <location>
        <position position="156"/>
    </location>
    <ligand>
        <name>Zn(2+)</name>
        <dbReference type="ChEBI" id="CHEBI:29105"/>
        <note>catalytic</note>
    </ligand>
</feature>
<feature type="active site" evidence="7">
    <location>
        <position position="157"/>
    </location>
</feature>
<keyword evidence="7 8" id="KW-0479">Metal-binding</keyword>
<dbReference type="Pfam" id="PF01400">
    <property type="entry name" value="Astacin"/>
    <property type="match status" value="1"/>
</dbReference>
<dbReference type="PROSITE" id="PS51864">
    <property type="entry name" value="ASTACIN"/>
    <property type="match status" value="1"/>
</dbReference>
<feature type="compositionally biased region" description="Low complexity" evidence="9">
    <location>
        <begin position="438"/>
        <end position="467"/>
    </location>
</feature>
<evidence type="ECO:0000256" key="6">
    <source>
        <dbReference type="PIRNR" id="PIRNR036365"/>
    </source>
</evidence>
<keyword evidence="4" id="KW-1015">Disulfide bond</keyword>
<organism evidence="12">
    <name type="scientific">Caenorhabditis remanei</name>
    <name type="common">Caenorhabditis vulgaris</name>
    <dbReference type="NCBI Taxonomy" id="31234"/>
    <lineage>
        <taxon>Eukaryota</taxon>
        <taxon>Metazoa</taxon>
        <taxon>Ecdysozoa</taxon>
        <taxon>Nematoda</taxon>
        <taxon>Chromadorea</taxon>
        <taxon>Rhabditida</taxon>
        <taxon>Rhabditina</taxon>
        <taxon>Rhabditomorpha</taxon>
        <taxon>Rhabditoidea</taxon>
        <taxon>Rhabditidae</taxon>
        <taxon>Peloderinae</taxon>
        <taxon>Caenorhabditis</taxon>
    </lineage>
</organism>
<evidence type="ECO:0000259" key="10">
    <source>
        <dbReference type="PROSITE" id="PS51864"/>
    </source>
</evidence>
<dbReference type="InterPro" id="IPR006026">
    <property type="entry name" value="Peptidase_Metallo"/>
</dbReference>
<keyword evidence="3 6" id="KW-0732">Signal</keyword>
<feature type="compositionally biased region" description="Low complexity" evidence="9">
    <location>
        <begin position="418"/>
        <end position="430"/>
    </location>
</feature>
<dbReference type="PANTHER" id="PTHR10127:SF885">
    <property type="entry name" value="ZINC METALLOPROTEINASE NAS-16-RELATED"/>
    <property type="match status" value="1"/>
</dbReference>
<feature type="region of interest" description="Disordered" evidence="9">
    <location>
        <begin position="407"/>
        <end position="515"/>
    </location>
</feature>
<keyword evidence="5" id="KW-0325">Glycoprotein</keyword>
<evidence type="ECO:0000256" key="2">
    <source>
        <dbReference type="ARBA" id="ARBA00022525"/>
    </source>
</evidence>
<keyword evidence="12" id="KW-1185">Reference proteome</keyword>
<evidence type="ECO:0000256" key="9">
    <source>
        <dbReference type="SAM" id="MobiDB-lite"/>
    </source>
</evidence>
<dbReference type="GO" id="GO:0006508">
    <property type="term" value="P:proteolysis"/>
    <property type="evidence" value="ECO:0007669"/>
    <property type="project" value="UniProtKB-KW"/>
</dbReference>
<dbReference type="InterPro" id="IPR001506">
    <property type="entry name" value="Peptidase_M12A"/>
</dbReference>
<dbReference type="HOGENOM" id="CLU_017286_1_1_1"/>
<dbReference type="eggNOG" id="KOG3714">
    <property type="taxonomic scope" value="Eukaryota"/>
</dbReference>
<dbReference type="RefSeq" id="XP_003101655.2">
    <property type="nucleotide sequence ID" value="XM_003101607.2"/>
</dbReference>
<keyword evidence="7 8" id="KW-0645">Protease</keyword>
<evidence type="ECO:0000256" key="8">
    <source>
        <dbReference type="RuleBase" id="RU361183"/>
    </source>
</evidence>
<dbReference type="SMART" id="SM00235">
    <property type="entry name" value="ZnMc"/>
    <property type="match status" value="1"/>
</dbReference>
<feature type="compositionally biased region" description="Low complexity" evidence="9">
    <location>
        <begin position="505"/>
        <end position="515"/>
    </location>
</feature>
<keyword evidence="7 8" id="KW-0862">Zinc</keyword>
<reference evidence="11" key="1">
    <citation type="submission" date="2007-07" db="EMBL/GenBank/DDBJ databases">
        <title>PCAP assembly of the Caenorhabditis remanei genome.</title>
        <authorList>
            <consortium name="The Caenorhabditis remanei Sequencing Consortium"/>
            <person name="Wilson R.K."/>
        </authorList>
    </citation>
    <scope>NUCLEOTIDE SEQUENCE [LARGE SCALE GENOMIC DNA]</scope>
    <source>
        <strain evidence="11">PB4641</strain>
    </source>
</reference>
<dbReference type="PIRSF" id="PIRSF036365">
    <property type="entry name" value="Astacin_nematoda"/>
    <property type="match status" value="1"/>
</dbReference>
<dbReference type="SUPFAM" id="SSF55486">
    <property type="entry name" value="Metalloproteases ('zincins'), catalytic domain"/>
    <property type="match status" value="1"/>
</dbReference>
<dbReference type="InParanoid" id="E3MQ96"/>
<dbReference type="PRINTS" id="PR00480">
    <property type="entry name" value="ASTACIN"/>
</dbReference>
<dbReference type="OrthoDB" id="291007at2759"/>
<feature type="chain" id="PRO_5005127856" description="Zinc metalloproteinase" evidence="6 8">
    <location>
        <begin position="22"/>
        <end position="567"/>
    </location>
</feature>
<evidence type="ECO:0000256" key="4">
    <source>
        <dbReference type="ARBA" id="ARBA00023157"/>
    </source>
</evidence>
<evidence type="ECO:0000256" key="1">
    <source>
        <dbReference type="ARBA" id="ARBA00004613"/>
    </source>
</evidence>
<dbReference type="GO" id="GO:0008270">
    <property type="term" value="F:zinc ion binding"/>
    <property type="evidence" value="ECO:0007669"/>
    <property type="project" value="UniProtKB-UniRule"/>
</dbReference>